<protein>
    <submittedName>
        <fullName evidence="3">Uncharacterized protein</fullName>
    </submittedName>
</protein>
<feature type="compositionally biased region" description="Low complexity" evidence="1">
    <location>
        <begin position="34"/>
        <end position="66"/>
    </location>
</feature>
<feature type="chain" id="PRO_5038632150" evidence="2">
    <location>
        <begin position="21"/>
        <end position="178"/>
    </location>
</feature>
<proteinExistence type="predicted"/>
<dbReference type="RefSeq" id="WP_010843364.1">
    <property type="nucleotide sequence ID" value="NZ_AQPW01000017.1"/>
</dbReference>
<evidence type="ECO:0000256" key="2">
    <source>
        <dbReference type="SAM" id="SignalP"/>
    </source>
</evidence>
<sequence>MRHIRTLTAVAAAATALALAGCTSDPTDTPPQSPSASSSAATGSTSTSAAGESTAAPGGTPGAETGNDAPDQPQPTEVSGPAPDQGAPPAAERPTDPNEPSAAGTYCGAGYNGLAVWAFGPDCATAQSVSSALGAQRAAGAQFPITVTVAGQNWGCYQGGTTVPYMECSGLGAVRLTS</sequence>
<accession>R7Y7R9</accession>
<evidence type="ECO:0000256" key="1">
    <source>
        <dbReference type="SAM" id="MobiDB-lite"/>
    </source>
</evidence>
<dbReference type="AlphaFoldDB" id="R7Y7R9"/>
<evidence type="ECO:0000313" key="3">
    <source>
        <dbReference type="EMBL" id="EON32078.1"/>
    </source>
</evidence>
<dbReference type="PROSITE" id="PS51257">
    <property type="entry name" value="PROKAR_LIPOPROTEIN"/>
    <property type="match status" value="1"/>
</dbReference>
<comment type="caution">
    <text evidence="3">The sequence shown here is derived from an EMBL/GenBank/DDBJ whole genome shotgun (WGS) entry which is preliminary data.</text>
</comment>
<gene>
    <name evidence="3" type="ORF">GTC6_14794</name>
</gene>
<organism evidence="3 4">
    <name type="scientific">Gordonia terrae C-6</name>
    <dbReference type="NCBI Taxonomy" id="1316928"/>
    <lineage>
        <taxon>Bacteria</taxon>
        <taxon>Bacillati</taxon>
        <taxon>Actinomycetota</taxon>
        <taxon>Actinomycetes</taxon>
        <taxon>Mycobacteriales</taxon>
        <taxon>Gordoniaceae</taxon>
        <taxon>Gordonia</taxon>
    </lineage>
</organism>
<keyword evidence="2" id="KW-0732">Signal</keyword>
<feature type="compositionally biased region" description="Low complexity" evidence="1">
    <location>
        <begin position="80"/>
        <end position="90"/>
    </location>
</feature>
<dbReference type="EMBL" id="AQPW01000017">
    <property type="protein sequence ID" value="EON32078.1"/>
    <property type="molecule type" value="Genomic_DNA"/>
</dbReference>
<feature type="signal peptide" evidence="2">
    <location>
        <begin position="1"/>
        <end position="20"/>
    </location>
</feature>
<dbReference type="OrthoDB" id="9968870at2"/>
<feature type="region of interest" description="Disordered" evidence="1">
    <location>
        <begin position="21"/>
        <end position="102"/>
    </location>
</feature>
<evidence type="ECO:0000313" key="4">
    <source>
        <dbReference type="Proteomes" id="UP000013569"/>
    </source>
</evidence>
<name>R7Y7R9_9ACTN</name>
<dbReference type="Proteomes" id="UP000013569">
    <property type="component" value="Unassembled WGS sequence"/>
</dbReference>
<reference evidence="3 4" key="1">
    <citation type="journal article" date="2013" name="Genome Announc.">
        <title>Draft Genome Sequence of a Benzothiophene-Desulfurizing Bacterium, Gordona terrae Strain C-6.</title>
        <authorList>
            <person name="Wang W."/>
            <person name="Ma T."/>
            <person name="Ren Y."/>
            <person name="Li G."/>
        </authorList>
    </citation>
    <scope>NUCLEOTIDE SEQUENCE [LARGE SCALE GENOMIC DNA]</scope>
    <source>
        <strain evidence="3 4">C-6</strain>
    </source>
</reference>